<evidence type="ECO:0000256" key="4">
    <source>
        <dbReference type="ARBA" id="ARBA00022989"/>
    </source>
</evidence>
<keyword evidence="8" id="KW-1185">Reference proteome</keyword>
<dbReference type="OrthoDB" id="9804822at2"/>
<reference evidence="8" key="1">
    <citation type="submission" date="2018-01" db="EMBL/GenBank/DDBJ databases">
        <authorList>
            <person name="Peeters C."/>
        </authorList>
    </citation>
    <scope>NUCLEOTIDE SEQUENCE [LARGE SCALE GENOMIC DNA]</scope>
</reference>
<protein>
    <submittedName>
        <fullName evidence="7">Lysine exporter protein LysE/YggA</fullName>
    </submittedName>
</protein>
<keyword evidence="3 6" id="KW-0812">Transmembrane</keyword>
<feature type="transmembrane region" description="Helical" evidence="6">
    <location>
        <begin position="184"/>
        <end position="205"/>
    </location>
</feature>
<dbReference type="Proteomes" id="UP000238169">
    <property type="component" value="Unassembled WGS sequence"/>
</dbReference>
<organism evidence="7 8">
    <name type="scientific">Caballeronia novacaledonica</name>
    <dbReference type="NCBI Taxonomy" id="1544861"/>
    <lineage>
        <taxon>Bacteria</taxon>
        <taxon>Pseudomonadati</taxon>
        <taxon>Pseudomonadota</taxon>
        <taxon>Betaproteobacteria</taxon>
        <taxon>Burkholderiales</taxon>
        <taxon>Burkholderiaceae</taxon>
        <taxon>Caballeronia</taxon>
    </lineage>
</organism>
<dbReference type="RefSeq" id="WP_106857984.1">
    <property type="nucleotide sequence ID" value="NZ_OGTP01000032.1"/>
</dbReference>
<dbReference type="EMBL" id="OGTP01000032">
    <property type="protein sequence ID" value="SPB18536.1"/>
    <property type="molecule type" value="Genomic_DNA"/>
</dbReference>
<evidence type="ECO:0000313" key="7">
    <source>
        <dbReference type="EMBL" id="SPB18536.1"/>
    </source>
</evidence>
<keyword evidence="5 6" id="KW-0472">Membrane</keyword>
<dbReference type="AlphaFoldDB" id="A0A2U3IEA1"/>
<evidence type="ECO:0000256" key="1">
    <source>
        <dbReference type="ARBA" id="ARBA00004651"/>
    </source>
</evidence>
<sequence>MSLQTFSIFLPACFAINMAFGPNNVLSLSNGARDGVRASVLASSGRIVAFAIMIAIAGLGLGALLLASQTLFTAIKLAGAAYLVWIGVKLIRSGPSLVVKEEGGARGPASLARLTKQEFWVAAGNPKAILVFTAFFPQFVDRSAYATSFAMLGATFLVLEVVAIVIYAALGARLGSLSRGARGFVWFNRVSGALMIGFGVMLAFVRRPAT</sequence>
<evidence type="ECO:0000313" key="8">
    <source>
        <dbReference type="Proteomes" id="UP000238169"/>
    </source>
</evidence>
<evidence type="ECO:0000256" key="5">
    <source>
        <dbReference type="ARBA" id="ARBA00023136"/>
    </source>
</evidence>
<name>A0A2U3IEA1_9BURK</name>
<dbReference type="Pfam" id="PF01810">
    <property type="entry name" value="LysE"/>
    <property type="match status" value="1"/>
</dbReference>
<accession>A0A2U3IEA1</accession>
<dbReference type="PIRSF" id="PIRSF006324">
    <property type="entry name" value="LeuE"/>
    <property type="match status" value="1"/>
</dbReference>
<proteinExistence type="predicted"/>
<feature type="transmembrane region" description="Helical" evidence="6">
    <location>
        <begin position="47"/>
        <end position="67"/>
    </location>
</feature>
<evidence type="ECO:0000256" key="3">
    <source>
        <dbReference type="ARBA" id="ARBA00022692"/>
    </source>
</evidence>
<feature type="transmembrane region" description="Helical" evidence="6">
    <location>
        <begin position="6"/>
        <end position="26"/>
    </location>
</feature>
<evidence type="ECO:0000256" key="6">
    <source>
        <dbReference type="SAM" id="Phobius"/>
    </source>
</evidence>
<dbReference type="PANTHER" id="PTHR30086">
    <property type="entry name" value="ARGININE EXPORTER PROTEIN ARGO"/>
    <property type="match status" value="1"/>
</dbReference>
<evidence type="ECO:0000256" key="2">
    <source>
        <dbReference type="ARBA" id="ARBA00022475"/>
    </source>
</evidence>
<keyword evidence="4 6" id="KW-1133">Transmembrane helix</keyword>
<dbReference type="GO" id="GO:0015171">
    <property type="term" value="F:amino acid transmembrane transporter activity"/>
    <property type="evidence" value="ECO:0007669"/>
    <property type="project" value="TreeGrafter"/>
</dbReference>
<dbReference type="GO" id="GO:0005886">
    <property type="term" value="C:plasma membrane"/>
    <property type="evidence" value="ECO:0007669"/>
    <property type="project" value="UniProtKB-SubCell"/>
</dbReference>
<feature type="transmembrane region" description="Helical" evidence="6">
    <location>
        <begin position="149"/>
        <end position="172"/>
    </location>
</feature>
<dbReference type="InterPro" id="IPR001123">
    <property type="entry name" value="LeuE-type"/>
</dbReference>
<comment type="subcellular location">
    <subcellularLocation>
        <location evidence="1">Cell membrane</location>
        <topology evidence="1">Multi-pass membrane protein</topology>
    </subcellularLocation>
</comment>
<dbReference type="PANTHER" id="PTHR30086:SF20">
    <property type="entry name" value="ARGININE EXPORTER PROTEIN ARGO-RELATED"/>
    <property type="match status" value="1"/>
</dbReference>
<keyword evidence="2" id="KW-1003">Cell membrane</keyword>
<gene>
    <name evidence="7" type="ORF">NOV72_05735</name>
</gene>